<proteinExistence type="predicted"/>
<dbReference type="EMBL" id="JAWDIP010000003">
    <property type="protein sequence ID" value="MDY0393434.1"/>
    <property type="molecule type" value="Genomic_DNA"/>
</dbReference>
<evidence type="ECO:0000313" key="1">
    <source>
        <dbReference type="EMBL" id="MDY0393434.1"/>
    </source>
</evidence>
<name>A0ABU5C297_9BACI</name>
<dbReference type="InterPro" id="IPR012347">
    <property type="entry name" value="Ferritin-like"/>
</dbReference>
<sequence length="252" mass="28765">MEQGKQIRLTSGEITQLCLQYMEDSASICSLSYFLEKAEDKEIKPIIEHALKLSQAHVQKINHIFTEEKYKVPYGFTVEEDVDLSAPRLYADSFVLTFIHQMAAIGLTTYATSLSFAVRSDITVYYKECLSETIELYEMSKDLLLSKGLYVRAPYLPNADEVEFVKKQGFLWDILGEKRPLIGSEVTNLYANIQRNALGSATLTGFSQVAQSKDVTSFILRCIEVAKKAYFIIWREIKGKQHAHTDDMGRRY</sequence>
<accession>A0ABU5C297</accession>
<protein>
    <submittedName>
        <fullName evidence="1">DUF3231 family protein</fullName>
    </submittedName>
</protein>
<reference evidence="1 2" key="1">
    <citation type="submission" date="2023-10" db="EMBL/GenBank/DDBJ databases">
        <title>Virgibacillus halophilus 5B73C genome.</title>
        <authorList>
            <person name="Miliotis G."/>
            <person name="Sengupta P."/>
            <person name="Hameed A."/>
            <person name="Chuvochina M."/>
            <person name="Mcdonagh F."/>
            <person name="Simpson A.C."/>
            <person name="Singh N.K."/>
            <person name="Rekha P.D."/>
            <person name="Raman K."/>
            <person name="Hugenholtz P."/>
            <person name="Venkateswaran K."/>
        </authorList>
    </citation>
    <scope>NUCLEOTIDE SEQUENCE [LARGE SCALE GENOMIC DNA]</scope>
    <source>
        <strain evidence="1 2">5B73C</strain>
    </source>
</reference>
<keyword evidence="2" id="KW-1185">Reference proteome</keyword>
<dbReference type="InterPro" id="IPR021617">
    <property type="entry name" value="DUF3231"/>
</dbReference>
<dbReference type="Proteomes" id="UP001281447">
    <property type="component" value="Unassembled WGS sequence"/>
</dbReference>
<gene>
    <name evidence="1" type="ORF">RWE15_02040</name>
</gene>
<comment type="caution">
    <text evidence="1">The sequence shown here is derived from an EMBL/GenBank/DDBJ whole genome shotgun (WGS) entry which is preliminary data.</text>
</comment>
<evidence type="ECO:0000313" key="2">
    <source>
        <dbReference type="Proteomes" id="UP001281447"/>
    </source>
</evidence>
<dbReference type="Gene3D" id="1.20.1260.10">
    <property type="match status" value="2"/>
</dbReference>
<organism evidence="1 2">
    <name type="scientific">Tigheibacillus halophilus</name>
    <dbReference type="NCBI Taxonomy" id="361280"/>
    <lineage>
        <taxon>Bacteria</taxon>
        <taxon>Bacillati</taxon>
        <taxon>Bacillota</taxon>
        <taxon>Bacilli</taxon>
        <taxon>Bacillales</taxon>
        <taxon>Bacillaceae</taxon>
        <taxon>Tigheibacillus</taxon>
    </lineage>
</organism>
<dbReference type="Pfam" id="PF11553">
    <property type="entry name" value="DUF3231"/>
    <property type="match status" value="2"/>
</dbReference>